<comment type="caution">
    <text evidence="2">The sequence shown here is derived from an EMBL/GenBank/DDBJ whole genome shotgun (WGS) entry which is preliminary data.</text>
</comment>
<dbReference type="PANTHER" id="PTHR30619">
    <property type="entry name" value="DNA INTERNALIZATION/COMPETENCE PROTEIN COMEC/REC2"/>
    <property type="match status" value="1"/>
</dbReference>
<dbReference type="EMBL" id="RDSM01000001">
    <property type="protein sequence ID" value="RXH57346.1"/>
    <property type="molecule type" value="Genomic_DNA"/>
</dbReference>
<dbReference type="CDD" id="cd07731">
    <property type="entry name" value="ComA-like_MBL-fold"/>
    <property type="match status" value="1"/>
</dbReference>
<dbReference type="AlphaFoldDB" id="A0A4Q0T6R9"/>
<sequence>MSPSVVRRLPETAFKAYTDGMKSGLTLLAPLLVCLGVVFYTPTARSQAAPHTDGSLRVYFIDVEGGQSTLFVTPAGQSLLIDTGWPGNNYRDADRIAGAAKQAGISKIDYVLLTHYHADHTGGVPQLVSRIPVGAFIDHGPNREMDHGITEKDYSEYQKVLAAGTYQHIVGKPGDTLPIKGMDAHVISADGNLISSPLPGAGQANPYCATSEVRPADQTENSKSLGIEITFGSLKILDLGDLTWDKEMQLMCPQNKLGKVDILIVSHHGWEQSSSPALVDAIGARVAIMDNGAKKGGSTPVLKTFLKAPGLETLWQIHFSEEGGMENNTPEKYIANVPGPDAGHGIELTAHGDGSFDVTNTRTGYKQNYAAKH</sequence>
<proteinExistence type="predicted"/>
<feature type="domain" description="Metallo-beta-lactamase" evidence="1">
    <location>
        <begin position="65"/>
        <end position="268"/>
    </location>
</feature>
<dbReference type="PANTHER" id="PTHR30619:SF1">
    <property type="entry name" value="RECOMBINATION PROTEIN 2"/>
    <property type="match status" value="1"/>
</dbReference>
<dbReference type="SMART" id="SM00849">
    <property type="entry name" value="Lactamase_B"/>
    <property type="match status" value="1"/>
</dbReference>
<keyword evidence="3" id="KW-1185">Reference proteome</keyword>
<accession>A0A4Q0T6R9</accession>
<evidence type="ECO:0000313" key="3">
    <source>
        <dbReference type="Proteomes" id="UP000289437"/>
    </source>
</evidence>
<dbReference type="InterPro" id="IPR001279">
    <property type="entry name" value="Metallo-B-lactamas"/>
</dbReference>
<name>A0A4Q0T6R9_9BACT</name>
<dbReference type="SUPFAM" id="SSF56281">
    <property type="entry name" value="Metallo-hydrolase/oxidoreductase"/>
    <property type="match status" value="1"/>
</dbReference>
<dbReference type="Gene3D" id="3.60.15.10">
    <property type="entry name" value="Ribonuclease Z/Hydroxyacylglutathione hydrolase-like"/>
    <property type="match status" value="1"/>
</dbReference>
<dbReference type="Pfam" id="PF00753">
    <property type="entry name" value="Lactamase_B"/>
    <property type="match status" value="1"/>
</dbReference>
<reference evidence="3" key="2">
    <citation type="submission" date="2019-02" db="EMBL/GenBank/DDBJ databases">
        <title>Granulicella sibirica sp. nov., a psychrotolerant acidobacterium isolated from an organic soil layer in forested tundra, West Siberia.</title>
        <authorList>
            <person name="Oshkin I.Y."/>
            <person name="Kulichevskaya I.S."/>
            <person name="Rijpstra W.I.C."/>
            <person name="Sinninghe Damste J.S."/>
            <person name="Rakitin A.L."/>
            <person name="Ravin N.V."/>
            <person name="Dedysh S.N."/>
        </authorList>
    </citation>
    <scope>NUCLEOTIDE SEQUENCE [LARGE SCALE GENOMIC DNA]</scope>
    <source>
        <strain evidence="3">AF10</strain>
    </source>
</reference>
<dbReference type="InterPro" id="IPR036866">
    <property type="entry name" value="RibonucZ/Hydroxyglut_hydro"/>
</dbReference>
<dbReference type="InterPro" id="IPR035681">
    <property type="entry name" value="ComA-like_MBL"/>
</dbReference>
<organism evidence="2 3">
    <name type="scientific">Granulicella sibirica</name>
    <dbReference type="NCBI Taxonomy" id="2479048"/>
    <lineage>
        <taxon>Bacteria</taxon>
        <taxon>Pseudomonadati</taxon>
        <taxon>Acidobacteriota</taxon>
        <taxon>Terriglobia</taxon>
        <taxon>Terriglobales</taxon>
        <taxon>Acidobacteriaceae</taxon>
        <taxon>Granulicella</taxon>
    </lineage>
</organism>
<dbReference type="InterPro" id="IPR052159">
    <property type="entry name" value="Competence_DNA_uptake"/>
</dbReference>
<evidence type="ECO:0000313" key="2">
    <source>
        <dbReference type="EMBL" id="RXH57346.1"/>
    </source>
</evidence>
<dbReference type="Proteomes" id="UP000289437">
    <property type="component" value="Unassembled WGS sequence"/>
</dbReference>
<protein>
    <submittedName>
        <fullName evidence="2">Beta-lactamase domain protein</fullName>
    </submittedName>
</protein>
<gene>
    <name evidence="2" type="ORF">GRAN_0656</name>
</gene>
<evidence type="ECO:0000259" key="1">
    <source>
        <dbReference type="SMART" id="SM00849"/>
    </source>
</evidence>
<reference evidence="2 3" key="1">
    <citation type="submission" date="2018-11" db="EMBL/GenBank/DDBJ databases">
        <authorList>
            <person name="Mardanov A.V."/>
            <person name="Ravin N.V."/>
            <person name="Dedysh S.N."/>
        </authorList>
    </citation>
    <scope>NUCLEOTIDE SEQUENCE [LARGE SCALE GENOMIC DNA]</scope>
    <source>
        <strain evidence="2 3">AF10</strain>
    </source>
</reference>